<evidence type="ECO:0000313" key="3">
    <source>
        <dbReference type="Proteomes" id="UP001457282"/>
    </source>
</evidence>
<dbReference type="EMBL" id="JBEDUW010000002">
    <property type="protein sequence ID" value="KAK9943542.1"/>
    <property type="molecule type" value="Genomic_DNA"/>
</dbReference>
<organism evidence="2 3">
    <name type="scientific">Rubus argutus</name>
    <name type="common">Southern blackberry</name>
    <dbReference type="NCBI Taxonomy" id="59490"/>
    <lineage>
        <taxon>Eukaryota</taxon>
        <taxon>Viridiplantae</taxon>
        <taxon>Streptophyta</taxon>
        <taxon>Embryophyta</taxon>
        <taxon>Tracheophyta</taxon>
        <taxon>Spermatophyta</taxon>
        <taxon>Magnoliopsida</taxon>
        <taxon>eudicotyledons</taxon>
        <taxon>Gunneridae</taxon>
        <taxon>Pentapetalae</taxon>
        <taxon>rosids</taxon>
        <taxon>fabids</taxon>
        <taxon>Rosales</taxon>
        <taxon>Rosaceae</taxon>
        <taxon>Rosoideae</taxon>
        <taxon>Rosoideae incertae sedis</taxon>
        <taxon>Rubus</taxon>
    </lineage>
</organism>
<dbReference type="AlphaFoldDB" id="A0AAW1Y415"/>
<gene>
    <name evidence="2" type="ORF">M0R45_009147</name>
</gene>
<evidence type="ECO:0000313" key="2">
    <source>
        <dbReference type="EMBL" id="KAK9943542.1"/>
    </source>
</evidence>
<comment type="caution">
    <text evidence="2">The sequence shown here is derived from an EMBL/GenBank/DDBJ whole genome shotgun (WGS) entry which is preliminary data.</text>
</comment>
<keyword evidence="1" id="KW-0812">Transmembrane</keyword>
<accession>A0AAW1Y415</accession>
<protein>
    <submittedName>
        <fullName evidence="2">Uncharacterized protein</fullName>
    </submittedName>
</protein>
<keyword evidence="1" id="KW-0472">Membrane</keyword>
<feature type="transmembrane region" description="Helical" evidence="1">
    <location>
        <begin position="80"/>
        <end position="103"/>
    </location>
</feature>
<name>A0AAW1Y415_RUBAR</name>
<evidence type="ECO:0000256" key="1">
    <source>
        <dbReference type="SAM" id="Phobius"/>
    </source>
</evidence>
<sequence>MLDLVHTRFLTYPPETDSQYFFVGISAWLMLLQDTRVTLVGITVQLLTSSSYMKVCGPVVPNPPSSLDRACKKKGWKMKAWIRVLVGCCLAFGFDCSGGWFVVVVLQKKSQLWVIVCSTCSF</sequence>
<proteinExistence type="predicted"/>
<reference evidence="2 3" key="1">
    <citation type="journal article" date="2023" name="G3 (Bethesda)">
        <title>A chromosome-length genome assembly and annotation of blackberry (Rubus argutus, cv. 'Hillquist').</title>
        <authorList>
            <person name="Bruna T."/>
            <person name="Aryal R."/>
            <person name="Dudchenko O."/>
            <person name="Sargent D.J."/>
            <person name="Mead D."/>
            <person name="Buti M."/>
            <person name="Cavallini A."/>
            <person name="Hytonen T."/>
            <person name="Andres J."/>
            <person name="Pham M."/>
            <person name="Weisz D."/>
            <person name="Mascagni F."/>
            <person name="Usai G."/>
            <person name="Natali L."/>
            <person name="Bassil N."/>
            <person name="Fernandez G.E."/>
            <person name="Lomsadze A."/>
            <person name="Armour M."/>
            <person name="Olukolu B."/>
            <person name="Poorten T."/>
            <person name="Britton C."/>
            <person name="Davik J."/>
            <person name="Ashrafi H."/>
            <person name="Aiden E.L."/>
            <person name="Borodovsky M."/>
            <person name="Worthington M."/>
        </authorList>
    </citation>
    <scope>NUCLEOTIDE SEQUENCE [LARGE SCALE GENOMIC DNA]</scope>
    <source>
        <strain evidence="2">PI 553951</strain>
    </source>
</reference>
<keyword evidence="3" id="KW-1185">Reference proteome</keyword>
<keyword evidence="1" id="KW-1133">Transmembrane helix</keyword>
<dbReference type="Proteomes" id="UP001457282">
    <property type="component" value="Unassembled WGS sequence"/>
</dbReference>